<dbReference type="Pfam" id="PF00174">
    <property type="entry name" value="Oxidored_molyb"/>
    <property type="match status" value="1"/>
</dbReference>
<keyword evidence="1" id="KW-1133">Transmembrane helix</keyword>
<dbReference type="PROSITE" id="PS51257">
    <property type="entry name" value="PROKAR_LIPOPROTEIN"/>
    <property type="match status" value="1"/>
</dbReference>
<sequence length="348" mass="39136">MSRLANFKTIRYWIVSIISLCIVLVGLMGCQAQVSDAQLDQWYKEAIAENSRLTETYGSNLTDNWIVRVQGQVQKPITLNWKEIEALADTKFNSINAHLGDLTTPHEFQGISVQKLLEKAIVNSGVEDLTIVAADAYYATITLKDIYRNQGLLTILEAGKPIRRNEGGPIHLAYFRDAQLPQEEIKKQRWVHYVTHLVVGTEPLRLKVEKETIELADLEKLPTHRITMLVGYKIGWKYEPVDLIGVKLRDILRSQNVVIPNESVVRVRRKSMDDLDPQKSVKIPANLINDCDVMLAYKWGTDAQSIPASKGGPITLAYGNNCPSDAVKNLAWLPFVESISVESAETKL</sequence>
<dbReference type="AlphaFoldDB" id="A0A2W4WAG9"/>
<evidence type="ECO:0000313" key="4">
    <source>
        <dbReference type="Proteomes" id="UP000249467"/>
    </source>
</evidence>
<keyword evidence="1" id="KW-0472">Membrane</keyword>
<name>A0A2W4WAG9_9CYAN</name>
<dbReference type="InterPro" id="IPR000572">
    <property type="entry name" value="OxRdtase_Mopterin-bd_dom"/>
</dbReference>
<feature type="transmembrane region" description="Helical" evidence="1">
    <location>
        <begin position="12"/>
        <end position="29"/>
    </location>
</feature>
<reference evidence="3 4" key="2">
    <citation type="submission" date="2018-06" db="EMBL/GenBank/DDBJ databases">
        <title>Metagenomic assembly of (sub)arctic Cyanobacteria and their associated microbiome from non-axenic cultures.</title>
        <authorList>
            <person name="Baurain D."/>
        </authorList>
    </citation>
    <scope>NUCLEOTIDE SEQUENCE [LARGE SCALE GENOMIC DNA]</scope>
    <source>
        <strain evidence="3">ULC066bin1</strain>
    </source>
</reference>
<evidence type="ECO:0000259" key="2">
    <source>
        <dbReference type="Pfam" id="PF00174"/>
    </source>
</evidence>
<dbReference type="Proteomes" id="UP000249467">
    <property type="component" value="Unassembled WGS sequence"/>
</dbReference>
<feature type="domain" description="Oxidoreductase molybdopterin-binding" evidence="2">
    <location>
        <begin position="62"/>
        <end position="172"/>
    </location>
</feature>
<dbReference type="SUPFAM" id="SSF56524">
    <property type="entry name" value="Oxidoreductase molybdopterin-binding domain"/>
    <property type="match status" value="2"/>
</dbReference>
<organism evidence="3 4">
    <name type="scientific">Pseudanabaena frigida</name>
    <dbReference type="NCBI Taxonomy" id="945775"/>
    <lineage>
        <taxon>Bacteria</taxon>
        <taxon>Bacillati</taxon>
        <taxon>Cyanobacteriota</taxon>
        <taxon>Cyanophyceae</taxon>
        <taxon>Pseudanabaenales</taxon>
        <taxon>Pseudanabaenaceae</taxon>
        <taxon>Pseudanabaena</taxon>
    </lineage>
</organism>
<reference evidence="3 4" key="1">
    <citation type="submission" date="2018-04" db="EMBL/GenBank/DDBJ databases">
        <authorList>
            <person name="Go L.Y."/>
            <person name="Mitchell J.A."/>
        </authorList>
    </citation>
    <scope>NUCLEOTIDE SEQUENCE [LARGE SCALE GENOMIC DNA]</scope>
    <source>
        <strain evidence="3">ULC066bin1</strain>
    </source>
</reference>
<evidence type="ECO:0000256" key="1">
    <source>
        <dbReference type="SAM" id="Phobius"/>
    </source>
</evidence>
<dbReference type="InterPro" id="IPR036374">
    <property type="entry name" value="OxRdtase_Mopterin-bd_sf"/>
</dbReference>
<dbReference type="Gene3D" id="3.90.420.10">
    <property type="entry name" value="Oxidoreductase, molybdopterin-binding domain"/>
    <property type="match status" value="1"/>
</dbReference>
<comment type="caution">
    <text evidence="3">The sequence shown here is derived from an EMBL/GenBank/DDBJ whole genome shotgun (WGS) entry which is preliminary data.</text>
</comment>
<accession>A0A2W4WAG9</accession>
<evidence type="ECO:0000313" key="3">
    <source>
        <dbReference type="EMBL" id="PZO41472.1"/>
    </source>
</evidence>
<keyword evidence="1" id="KW-0812">Transmembrane</keyword>
<dbReference type="EMBL" id="QBML01000011">
    <property type="protein sequence ID" value="PZO41472.1"/>
    <property type="molecule type" value="Genomic_DNA"/>
</dbReference>
<gene>
    <name evidence="3" type="ORF">DCF19_09725</name>
</gene>
<protein>
    <recommendedName>
        <fullName evidence="2">Oxidoreductase molybdopterin-binding domain-containing protein</fullName>
    </recommendedName>
</protein>
<proteinExistence type="predicted"/>